<protein>
    <submittedName>
        <fullName evidence="2">Uncharacterized protein</fullName>
    </submittedName>
</protein>
<organism evidence="2 3">
    <name type="scientific">Rhodobacter calidifons</name>
    <dbReference type="NCBI Taxonomy" id="2715277"/>
    <lineage>
        <taxon>Bacteria</taxon>
        <taxon>Pseudomonadati</taxon>
        <taxon>Pseudomonadota</taxon>
        <taxon>Alphaproteobacteria</taxon>
        <taxon>Rhodobacterales</taxon>
        <taxon>Rhodobacter group</taxon>
        <taxon>Rhodobacter</taxon>
    </lineage>
</organism>
<sequence length="69" mass="6940">MLAGIVLLSTAVGIIAMGATFALALPTWIALLSYPVIGGLALLLCAAVRGGRADFADRPDGLQSQATQG</sequence>
<evidence type="ECO:0000256" key="1">
    <source>
        <dbReference type="SAM" id="Phobius"/>
    </source>
</evidence>
<dbReference type="RefSeq" id="WP_166403073.1">
    <property type="nucleotide sequence ID" value="NZ_JAANHS010000006.1"/>
</dbReference>
<dbReference type="EMBL" id="JAANHS010000006">
    <property type="protein sequence ID" value="NHB77047.1"/>
    <property type="molecule type" value="Genomic_DNA"/>
</dbReference>
<evidence type="ECO:0000313" key="3">
    <source>
        <dbReference type="Proteomes" id="UP001515660"/>
    </source>
</evidence>
<reference evidence="2 3" key="1">
    <citation type="journal article" date="2022" name="Microorganisms">
        <title>Genome Sequence and Characterization of a Xanthorhodopsin-Containing, Aerobic Anoxygenic Phototrophic Rhodobacter Species, Isolated from Mesophilic Conditions at Yellowstone National Park.</title>
        <authorList>
            <person name="Kyndt J.A."/>
            <person name="Robertson S."/>
            <person name="Shoffstall I.B."/>
            <person name="Ramaley R.F."/>
            <person name="Meyer T.E."/>
        </authorList>
    </citation>
    <scope>NUCLEOTIDE SEQUENCE [LARGE SCALE GENOMIC DNA]</scope>
    <source>
        <strain evidence="2 3">M37P</strain>
    </source>
</reference>
<feature type="transmembrane region" description="Helical" evidence="1">
    <location>
        <begin position="28"/>
        <end position="48"/>
    </location>
</feature>
<keyword evidence="3" id="KW-1185">Reference proteome</keyword>
<dbReference type="Proteomes" id="UP001515660">
    <property type="component" value="Unassembled WGS sequence"/>
</dbReference>
<name>A0ABX0G7Z7_9RHOB</name>
<evidence type="ECO:0000313" key="2">
    <source>
        <dbReference type="EMBL" id="NHB77047.1"/>
    </source>
</evidence>
<keyword evidence="1" id="KW-1133">Transmembrane helix</keyword>
<keyword evidence="1" id="KW-0472">Membrane</keyword>
<proteinExistence type="predicted"/>
<keyword evidence="1" id="KW-0812">Transmembrane</keyword>
<accession>A0ABX0G7Z7</accession>
<comment type="caution">
    <text evidence="2">The sequence shown here is derived from an EMBL/GenBank/DDBJ whole genome shotgun (WGS) entry which is preliminary data.</text>
</comment>
<gene>
    <name evidence="2" type="ORF">G8O29_09880</name>
</gene>